<dbReference type="EMBL" id="QJKJ01017575">
    <property type="protein sequence ID" value="RDX58361.1"/>
    <property type="molecule type" value="Genomic_DNA"/>
</dbReference>
<name>A0A371E0W1_MUCPR</name>
<protein>
    <submittedName>
        <fullName evidence="1">Uncharacterized protein</fullName>
    </submittedName>
</protein>
<dbReference type="AlphaFoldDB" id="A0A371E0W1"/>
<organism evidence="1 2">
    <name type="scientific">Mucuna pruriens</name>
    <name type="common">Velvet bean</name>
    <name type="synonym">Dolichos pruriens</name>
    <dbReference type="NCBI Taxonomy" id="157652"/>
    <lineage>
        <taxon>Eukaryota</taxon>
        <taxon>Viridiplantae</taxon>
        <taxon>Streptophyta</taxon>
        <taxon>Embryophyta</taxon>
        <taxon>Tracheophyta</taxon>
        <taxon>Spermatophyta</taxon>
        <taxon>Magnoliopsida</taxon>
        <taxon>eudicotyledons</taxon>
        <taxon>Gunneridae</taxon>
        <taxon>Pentapetalae</taxon>
        <taxon>rosids</taxon>
        <taxon>fabids</taxon>
        <taxon>Fabales</taxon>
        <taxon>Fabaceae</taxon>
        <taxon>Papilionoideae</taxon>
        <taxon>50 kb inversion clade</taxon>
        <taxon>NPAAA clade</taxon>
        <taxon>indigoferoid/millettioid clade</taxon>
        <taxon>Phaseoleae</taxon>
        <taxon>Mucuna</taxon>
    </lineage>
</organism>
<evidence type="ECO:0000313" key="1">
    <source>
        <dbReference type="EMBL" id="RDX58361.1"/>
    </source>
</evidence>
<proteinExistence type="predicted"/>
<dbReference type="Proteomes" id="UP000257109">
    <property type="component" value="Unassembled WGS sequence"/>
</dbReference>
<sequence>AFIVAFVSIPTTFIVANPALAFIAANWSSTPSSHPPTIDSIWIPTLVHNALKRRTRPRRLLRAKGQESSGILDRYKARLFAKEYTQTMGSTMRRLLPPIA</sequence>
<comment type="caution">
    <text evidence="1">The sequence shown here is derived from an EMBL/GenBank/DDBJ whole genome shotgun (WGS) entry which is preliminary data.</text>
</comment>
<evidence type="ECO:0000313" key="2">
    <source>
        <dbReference type="Proteomes" id="UP000257109"/>
    </source>
</evidence>
<feature type="non-terminal residue" evidence="1">
    <location>
        <position position="100"/>
    </location>
</feature>
<gene>
    <name evidence="1" type="ORF">CR513_62331</name>
</gene>
<keyword evidence="2" id="KW-1185">Reference proteome</keyword>
<reference evidence="1" key="1">
    <citation type="submission" date="2018-05" db="EMBL/GenBank/DDBJ databases">
        <title>Draft genome of Mucuna pruriens seed.</title>
        <authorList>
            <person name="Nnadi N.E."/>
            <person name="Vos R."/>
            <person name="Hasami M.H."/>
            <person name="Devisetty U.K."/>
            <person name="Aguiy J.C."/>
        </authorList>
    </citation>
    <scope>NUCLEOTIDE SEQUENCE [LARGE SCALE GENOMIC DNA]</scope>
    <source>
        <strain evidence="1">JCA_2017</strain>
    </source>
</reference>
<accession>A0A371E0W1</accession>
<feature type="non-terminal residue" evidence="1">
    <location>
        <position position="1"/>
    </location>
</feature>